<dbReference type="Pfam" id="PF00017">
    <property type="entry name" value="SH2"/>
    <property type="match status" value="1"/>
</dbReference>
<keyword evidence="5" id="KW-0597">Phosphoprotein</keyword>
<evidence type="ECO:0000256" key="8">
    <source>
        <dbReference type="ARBA" id="ARBA00023125"/>
    </source>
</evidence>
<keyword evidence="8" id="KW-0238">DNA-binding</keyword>
<dbReference type="PANTHER" id="PTHR11801">
    <property type="entry name" value="SIGNAL TRANSDUCER AND ACTIVATOR OF TRANSCRIPTION"/>
    <property type="match status" value="1"/>
</dbReference>
<organism evidence="14 15">
    <name type="scientific">Clavelina lepadiformis</name>
    <name type="common">Light-bulb sea squirt</name>
    <name type="synonym">Ascidia lepadiformis</name>
    <dbReference type="NCBI Taxonomy" id="159417"/>
    <lineage>
        <taxon>Eukaryota</taxon>
        <taxon>Metazoa</taxon>
        <taxon>Chordata</taxon>
        <taxon>Tunicata</taxon>
        <taxon>Ascidiacea</taxon>
        <taxon>Aplousobranchia</taxon>
        <taxon>Clavelinidae</taxon>
        <taxon>Clavelina</taxon>
    </lineage>
</organism>
<keyword evidence="6 12" id="KW-0727">SH2 domain</keyword>
<dbReference type="EMBL" id="CAWYQH010000163">
    <property type="protein sequence ID" value="CAK8697442.1"/>
    <property type="molecule type" value="Genomic_DNA"/>
</dbReference>
<evidence type="ECO:0000313" key="14">
    <source>
        <dbReference type="EMBL" id="CAK8697442.1"/>
    </source>
</evidence>
<dbReference type="InterPro" id="IPR013801">
    <property type="entry name" value="STAT_TF_DNA-bd"/>
</dbReference>
<dbReference type="Gene3D" id="2.60.40.630">
    <property type="entry name" value="STAT transcription factor, DNA-binding domain"/>
    <property type="match status" value="1"/>
</dbReference>
<dbReference type="Gene3D" id="1.10.238.10">
    <property type="entry name" value="EF-hand"/>
    <property type="match status" value="1"/>
</dbReference>
<evidence type="ECO:0000256" key="11">
    <source>
        <dbReference type="ARBA" id="ARBA00023242"/>
    </source>
</evidence>
<gene>
    <name evidence="14" type="ORF">CVLEPA_LOCUS30667</name>
</gene>
<dbReference type="Proteomes" id="UP001642483">
    <property type="component" value="Unassembled WGS sequence"/>
</dbReference>
<evidence type="ECO:0000256" key="7">
    <source>
        <dbReference type="ARBA" id="ARBA00023015"/>
    </source>
</evidence>
<keyword evidence="7" id="KW-0805">Transcription regulation</keyword>
<reference evidence="14 15" key="1">
    <citation type="submission" date="2024-02" db="EMBL/GenBank/DDBJ databases">
        <authorList>
            <person name="Daric V."/>
            <person name="Darras S."/>
        </authorList>
    </citation>
    <scope>NUCLEOTIDE SEQUENCE [LARGE SCALE GENOMIC DNA]</scope>
</reference>
<dbReference type="SUPFAM" id="SSF55550">
    <property type="entry name" value="SH2 domain"/>
    <property type="match status" value="1"/>
</dbReference>
<accession>A0ABP0H0P2</accession>
<dbReference type="SUPFAM" id="SSF49417">
    <property type="entry name" value="p53-like transcription factors"/>
    <property type="match status" value="1"/>
</dbReference>
<evidence type="ECO:0000256" key="12">
    <source>
        <dbReference type="PROSITE-ProRule" id="PRU00191"/>
    </source>
</evidence>
<dbReference type="Pfam" id="PF02864">
    <property type="entry name" value="STAT_bind"/>
    <property type="match status" value="1"/>
</dbReference>
<keyword evidence="11" id="KW-0539">Nucleus</keyword>
<evidence type="ECO:0000256" key="3">
    <source>
        <dbReference type="ARBA" id="ARBA00005586"/>
    </source>
</evidence>
<keyword evidence="15" id="KW-1185">Reference proteome</keyword>
<evidence type="ECO:0000256" key="6">
    <source>
        <dbReference type="ARBA" id="ARBA00022999"/>
    </source>
</evidence>
<evidence type="ECO:0000313" key="15">
    <source>
        <dbReference type="Proteomes" id="UP001642483"/>
    </source>
</evidence>
<dbReference type="SMART" id="SM00252">
    <property type="entry name" value="SH2"/>
    <property type="match status" value="1"/>
</dbReference>
<name>A0ABP0H0P2_CLALP</name>
<dbReference type="PROSITE" id="PS50001">
    <property type="entry name" value="SH2"/>
    <property type="match status" value="1"/>
</dbReference>
<evidence type="ECO:0000256" key="9">
    <source>
        <dbReference type="ARBA" id="ARBA00023159"/>
    </source>
</evidence>
<dbReference type="InterPro" id="IPR008967">
    <property type="entry name" value="p53-like_TF_DNA-bd_sf"/>
</dbReference>
<keyword evidence="9" id="KW-0010">Activator</keyword>
<dbReference type="Gene3D" id="3.30.505.10">
    <property type="entry name" value="SH2 domain"/>
    <property type="match status" value="1"/>
</dbReference>
<comment type="similarity">
    <text evidence="3">Belongs to the transcription factor STAT family.</text>
</comment>
<feature type="domain" description="SH2" evidence="13">
    <location>
        <begin position="235"/>
        <end position="347"/>
    </location>
</feature>
<dbReference type="InterPro" id="IPR001217">
    <property type="entry name" value="STAT"/>
</dbReference>
<dbReference type="InterPro" id="IPR012345">
    <property type="entry name" value="STAT_TF_DNA-bd_N"/>
</dbReference>
<evidence type="ECO:0000259" key="13">
    <source>
        <dbReference type="PROSITE" id="PS50001"/>
    </source>
</evidence>
<dbReference type="InterPro" id="IPR036860">
    <property type="entry name" value="SH2_dom_sf"/>
</dbReference>
<keyword evidence="10" id="KW-0804">Transcription</keyword>
<proteinExistence type="inferred from homology"/>
<dbReference type="InterPro" id="IPR000980">
    <property type="entry name" value="SH2"/>
</dbReference>
<evidence type="ECO:0000256" key="4">
    <source>
        <dbReference type="ARBA" id="ARBA00022490"/>
    </source>
</evidence>
<keyword evidence="4" id="KW-0963">Cytoplasm</keyword>
<evidence type="ECO:0000256" key="1">
    <source>
        <dbReference type="ARBA" id="ARBA00004123"/>
    </source>
</evidence>
<sequence length="348" mass="40337">MSVNLIDEETAAQVMEQNSAPFRFSGHIQNNKVLSSFNDTSKQLVVRMSNLSLTKTDEDRGRNAVVANEKLCMFFSAPIQIKFPSMREAVVVVKTISLPIVIITHGKQESDAEGTIFWDNAFSEMRRKPFFITTAVPLFILLDRLDLIWKKRSKEEVMAKQRINEEPRGLDKIARKFLTEKLFRHCDVNPFTTVNWNQFQKENVCQSQEKITFSFWKYFYNIMKLTCSEHMNEIWNAGHIYGFVGREESEKLLKNAKCATGTFLFRFSQSVLGAVSISCRTHGDRFGKYMSKQPENNFIVNFWGSKTSIYRHKAHIQVICDVGIIFTYSKYLSLNIYKVPERIQEPTP</sequence>
<protein>
    <recommendedName>
        <fullName evidence="13">SH2 domain-containing protein</fullName>
    </recommendedName>
</protein>
<evidence type="ECO:0000256" key="2">
    <source>
        <dbReference type="ARBA" id="ARBA00004496"/>
    </source>
</evidence>
<comment type="subcellular location">
    <subcellularLocation>
        <location evidence="2">Cytoplasm</location>
    </subcellularLocation>
    <subcellularLocation>
        <location evidence="1">Nucleus</location>
    </subcellularLocation>
</comment>
<evidence type="ECO:0000256" key="10">
    <source>
        <dbReference type="ARBA" id="ARBA00023163"/>
    </source>
</evidence>
<evidence type="ECO:0000256" key="5">
    <source>
        <dbReference type="ARBA" id="ARBA00022553"/>
    </source>
</evidence>
<comment type="caution">
    <text evidence="14">The sequence shown here is derived from an EMBL/GenBank/DDBJ whole genome shotgun (WGS) entry which is preliminary data.</text>
</comment>